<accession>A0ABT6TBR5</accession>
<keyword evidence="3" id="KW-1185">Reference proteome</keyword>
<feature type="region of interest" description="Disordered" evidence="1">
    <location>
        <begin position="1"/>
        <end position="54"/>
    </location>
</feature>
<comment type="caution">
    <text evidence="2">The sequence shown here is derived from an EMBL/GenBank/DDBJ whole genome shotgun (WGS) entry which is preliminary data.</text>
</comment>
<dbReference type="Proteomes" id="UP001161691">
    <property type="component" value="Unassembled WGS sequence"/>
</dbReference>
<sequence>MTNKGQNRRQPAAKQTRRQQGAKSEATLHAKAPVKKKTGIAVKQSPQSASFEPDIPVRQIPWWFTPEHQRALGPGGGAHIGGLLPPRPPGHGLHPGHGPGPHPGPFPPGPGPHPGPGPFPPGPFPPGPGPFPPGPGPFPPPRPPFPPGPGPFPIPIPIPLPIPVPGPVPVPVPVPLPEPASFVAVTVEGGIGFPNISGTSYVTFYPGMTLRQALFATGRVQFGPNGFIVSVAGIPVGGPIGLMVRYNGRVIPQTLLDQPITPGSTITLSLFYF</sequence>
<feature type="compositionally biased region" description="Pro residues" evidence="1">
    <location>
        <begin position="98"/>
        <end position="150"/>
    </location>
</feature>
<protein>
    <recommendedName>
        <fullName evidence="4">DUF4183 domain-containing protein</fullName>
    </recommendedName>
</protein>
<organism evidence="2 3">
    <name type="scientific">Cohnella hashimotonis</name>
    <dbReference type="NCBI Taxonomy" id="2826895"/>
    <lineage>
        <taxon>Bacteria</taxon>
        <taxon>Bacillati</taxon>
        <taxon>Bacillota</taxon>
        <taxon>Bacilli</taxon>
        <taxon>Bacillales</taxon>
        <taxon>Paenibacillaceae</taxon>
        <taxon>Cohnella</taxon>
    </lineage>
</organism>
<feature type="region of interest" description="Disordered" evidence="1">
    <location>
        <begin position="68"/>
        <end position="150"/>
    </location>
</feature>
<evidence type="ECO:0000256" key="1">
    <source>
        <dbReference type="SAM" id="MobiDB-lite"/>
    </source>
</evidence>
<reference evidence="2" key="1">
    <citation type="submission" date="2023-04" db="EMBL/GenBank/DDBJ databases">
        <title>Comparative genomic analysis of Cohnella hashimotonis sp. nov., isolated from the International Space Station.</title>
        <authorList>
            <person name="Venkateswaran K."/>
            <person name="Simpson A."/>
        </authorList>
    </citation>
    <scope>NUCLEOTIDE SEQUENCE</scope>
    <source>
        <strain evidence="2">F6_2S_P_1</strain>
    </source>
</reference>
<evidence type="ECO:0000313" key="2">
    <source>
        <dbReference type="EMBL" id="MDI4644105.1"/>
    </source>
</evidence>
<evidence type="ECO:0000313" key="3">
    <source>
        <dbReference type="Proteomes" id="UP001161691"/>
    </source>
</evidence>
<gene>
    <name evidence="2" type="ORF">KB449_03995</name>
</gene>
<evidence type="ECO:0008006" key="4">
    <source>
        <dbReference type="Google" id="ProtNLM"/>
    </source>
</evidence>
<dbReference type="EMBL" id="JAGRPV010000001">
    <property type="protein sequence ID" value="MDI4644105.1"/>
    <property type="molecule type" value="Genomic_DNA"/>
</dbReference>
<dbReference type="RefSeq" id="WP_282907133.1">
    <property type="nucleotide sequence ID" value="NZ_JAGRPV010000001.1"/>
</dbReference>
<proteinExistence type="predicted"/>
<name>A0ABT6TBR5_9BACL</name>